<keyword evidence="5 9" id="KW-0547">Nucleotide-binding</keyword>
<evidence type="ECO:0000256" key="8">
    <source>
        <dbReference type="ARBA" id="ARBA00048090"/>
    </source>
</evidence>
<dbReference type="RefSeq" id="WP_325123776.1">
    <property type="nucleotide sequence ID" value="NZ_BAAAFN010000015.1"/>
</dbReference>
<organism evidence="10 11">
    <name type="scientific">Castellaniella daejeonensis</name>
    <dbReference type="NCBI Taxonomy" id="659013"/>
    <lineage>
        <taxon>Bacteria</taxon>
        <taxon>Pseudomonadati</taxon>
        <taxon>Pseudomonadota</taxon>
        <taxon>Betaproteobacteria</taxon>
        <taxon>Burkholderiales</taxon>
        <taxon>Alcaligenaceae</taxon>
        <taxon>Castellaniella</taxon>
    </lineage>
</organism>
<accession>A0ABN0TUU2</accession>
<gene>
    <name evidence="10" type="ORF">GCM10009125_19640</name>
</gene>
<dbReference type="EMBL" id="BAAAFN010000015">
    <property type="protein sequence ID" value="GAA0230755.1"/>
    <property type="molecule type" value="Genomic_DNA"/>
</dbReference>
<dbReference type="Proteomes" id="UP001501176">
    <property type="component" value="Unassembled WGS sequence"/>
</dbReference>
<evidence type="ECO:0000256" key="5">
    <source>
        <dbReference type="ARBA" id="ARBA00022741"/>
    </source>
</evidence>
<dbReference type="Gene3D" id="3.40.50.300">
    <property type="entry name" value="P-loop containing nucleotide triphosphate hydrolases"/>
    <property type="match status" value="1"/>
</dbReference>
<comment type="caution">
    <text evidence="10">The sequence shown here is derived from an EMBL/GenBank/DDBJ whole genome shotgun (WGS) entry which is preliminary data.</text>
</comment>
<comment type="catalytic activity">
    <reaction evidence="8 9">
        <text>D-gluconate + ATP = 6-phospho-D-gluconate + ADP + H(+)</text>
        <dbReference type="Rhea" id="RHEA:19433"/>
        <dbReference type="ChEBI" id="CHEBI:15378"/>
        <dbReference type="ChEBI" id="CHEBI:18391"/>
        <dbReference type="ChEBI" id="CHEBI:30616"/>
        <dbReference type="ChEBI" id="CHEBI:58759"/>
        <dbReference type="ChEBI" id="CHEBI:456216"/>
        <dbReference type="EC" id="2.7.1.12"/>
    </reaction>
</comment>
<evidence type="ECO:0000256" key="7">
    <source>
        <dbReference type="ARBA" id="ARBA00022840"/>
    </source>
</evidence>
<evidence type="ECO:0000256" key="2">
    <source>
        <dbReference type="ARBA" id="ARBA00008420"/>
    </source>
</evidence>
<name>A0ABN0TUU2_9BURK</name>
<evidence type="ECO:0000256" key="1">
    <source>
        <dbReference type="ARBA" id="ARBA00004761"/>
    </source>
</evidence>
<evidence type="ECO:0000313" key="10">
    <source>
        <dbReference type="EMBL" id="GAA0230755.1"/>
    </source>
</evidence>
<comment type="similarity">
    <text evidence="2 9">Belongs to the gluconokinase GntK/GntV family.</text>
</comment>
<dbReference type="SUPFAM" id="SSF52540">
    <property type="entry name" value="P-loop containing nucleoside triphosphate hydrolases"/>
    <property type="match status" value="1"/>
</dbReference>
<keyword evidence="4 9" id="KW-0808">Transferase</keyword>
<protein>
    <recommendedName>
        <fullName evidence="3 9">Gluconokinase</fullName>
        <ecNumber evidence="3 9">2.7.1.12</ecNumber>
    </recommendedName>
</protein>
<proteinExistence type="inferred from homology"/>
<dbReference type="EC" id="2.7.1.12" evidence="3 9"/>
<dbReference type="InterPro" id="IPR027417">
    <property type="entry name" value="P-loop_NTPase"/>
</dbReference>
<reference evidence="10 11" key="1">
    <citation type="journal article" date="2019" name="Int. J. Syst. Evol. Microbiol.">
        <title>The Global Catalogue of Microorganisms (GCM) 10K type strain sequencing project: providing services to taxonomists for standard genome sequencing and annotation.</title>
        <authorList>
            <consortium name="The Broad Institute Genomics Platform"/>
            <consortium name="The Broad Institute Genome Sequencing Center for Infectious Disease"/>
            <person name="Wu L."/>
            <person name="Ma J."/>
        </authorList>
    </citation>
    <scope>NUCLEOTIDE SEQUENCE [LARGE SCALE GENOMIC DNA]</scope>
    <source>
        <strain evidence="10 11">JCM 16240</strain>
    </source>
</reference>
<comment type="pathway">
    <text evidence="1">Carbohydrate acid metabolism.</text>
</comment>
<keyword evidence="7 9" id="KW-0067">ATP-binding</keyword>
<evidence type="ECO:0000256" key="6">
    <source>
        <dbReference type="ARBA" id="ARBA00022777"/>
    </source>
</evidence>
<dbReference type="InterPro" id="IPR006001">
    <property type="entry name" value="Therm_gnt_kin"/>
</dbReference>
<dbReference type="NCBIfam" id="TIGR01313">
    <property type="entry name" value="therm_gnt_kin"/>
    <property type="match status" value="1"/>
</dbReference>
<dbReference type="PANTHER" id="PTHR43442:SF3">
    <property type="entry name" value="GLUCONOKINASE-RELATED"/>
    <property type="match status" value="1"/>
</dbReference>
<dbReference type="PANTHER" id="PTHR43442">
    <property type="entry name" value="GLUCONOKINASE-RELATED"/>
    <property type="match status" value="1"/>
</dbReference>
<keyword evidence="6 9" id="KW-0418">Kinase</keyword>
<dbReference type="Pfam" id="PF13671">
    <property type="entry name" value="AAA_33"/>
    <property type="match status" value="1"/>
</dbReference>
<evidence type="ECO:0000313" key="11">
    <source>
        <dbReference type="Proteomes" id="UP001501176"/>
    </source>
</evidence>
<evidence type="ECO:0000256" key="3">
    <source>
        <dbReference type="ARBA" id="ARBA00012054"/>
    </source>
</evidence>
<evidence type="ECO:0000256" key="4">
    <source>
        <dbReference type="ARBA" id="ARBA00022679"/>
    </source>
</evidence>
<sequence length="189" mass="20616">MQKIALSSPAGALGATVCPPRAVVVMGVSGSGKSTVGEMLARRQGWAFVEGDAFHSEGNHAKMRAGIPLTDEDRESWLEALGCELARHAAGGVVLSCSALKRAYRRRLRAHVDGLAFIWLEVGRDAAHRRVAGRGDRHFFPATLIDSQFATLEPPHDEAGLLHLDSERPLEEILEHAAEWLRRNPHAHP</sequence>
<evidence type="ECO:0000256" key="9">
    <source>
        <dbReference type="RuleBase" id="RU363066"/>
    </source>
</evidence>
<dbReference type="CDD" id="cd02021">
    <property type="entry name" value="GntK"/>
    <property type="match status" value="1"/>
</dbReference>
<keyword evidence="11" id="KW-1185">Reference proteome</keyword>